<organism evidence="1">
    <name type="scientific">candidate division WOR-3 bacterium</name>
    <dbReference type="NCBI Taxonomy" id="2052148"/>
    <lineage>
        <taxon>Bacteria</taxon>
        <taxon>Bacteria division WOR-3</taxon>
    </lineage>
</organism>
<protein>
    <recommendedName>
        <fullName evidence="2">Tetratricopeptide repeat protein</fullName>
    </recommendedName>
</protein>
<comment type="caution">
    <text evidence="1">The sequence shown here is derived from an EMBL/GenBank/DDBJ whole genome shotgun (WGS) entry which is preliminary data.</text>
</comment>
<accession>A0A7C3J643</accession>
<evidence type="ECO:0000313" key="1">
    <source>
        <dbReference type="EMBL" id="HFK23815.1"/>
    </source>
</evidence>
<reference evidence="1" key="1">
    <citation type="journal article" date="2020" name="mSystems">
        <title>Genome- and Community-Level Interaction Insights into Carbon Utilization and Element Cycling Functions of Hydrothermarchaeota in Hydrothermal Sediment.</title>
        <authorList>
            <person name="Zhou Z."/>
            <person name="Liu Y."/>
            <person name="Xu W."/>
            <person name="Pan J."/>
            <person name="Luo Z.H."/>
            <person name="Li M."/>
        </authorList>
    </citation>
    <scope>NUCLEOTIDE SEQUENCE [LARGE SCALE GENOMIC DNA]</scope>
    <source>
        <strain evidence="1">SpSt-464</strain>
    </source>
</reference>
<name>A0A7C3J643_UNCW3</name>
<gene>
    <name evidence="1" type="ORF">ENS15_04100</name>
</gene>
<sequence length="259" mass="30775">MKKFFYIIFILVIVLFFANILQNRPENIKKFENELLYFPSGKFIKEISLDFKTTMTNLMWFETVQYYGQHMLTDKNLIFLNKLFNVITDLDSNFLQCYTFGGTVVTYDQKRPDLGFALLDKGMINLPESWQIPFVKGFLYYMYLYDYEKAYRWFVFASKKNNSPYFCKTFAAASKKKEGDYITSLRLWSEIYNGTDNRFQKESAKKNIIFILNESFNRIAKNDRDTKVFSIKGELKKLTFLPFGIDVKIYEDSVVVKEK</sequence>
<dbReference type="EMBL" id="DSTT01000005">
    <property type="protein sequence ID" value="HFK23815.1"/>
    <property type="molecule type" value="Genomic_DNA"/>
</dbReference>
<proteinExistence type="predicted"/>
<dbReference type="AlphaFoldDB" id="A0A7C3J643"/>
<evidence type="ECO:0008006" key="2">
    <source>
        <dbReference type="Google" id="ProtNLM"/>
    </source>
</evidence>